<dbReference type="EMBL" id="UYSL01026745">
    <property type="protein sequence ID" value="VDL85935.1"/>
    <property type="molecule type" value="Genomic_DNA"/>
</dbReference>
<evidence type="ECO:0000313" key="1">
    <source>
        <dbReference type="EMBL" id="VDL85935.1"/>
    </source>
</evidence>
<protein>
    <submittedName>
        <fullName evidence="3">Osmotic stress resistance protein (inferred by orthology to a C. elegans protein)</fullName>
    </submittedName>
</protein>
<dbReference type="Proteomes" id="UP000271162">
    <property type="component" value="Unassembled WGS sequence"/>
</dbReference>
<reference evidence="3" key="1">
    <citation type="submission" date="2017-02" db="UniProtKB">
        <authorList>
            <consortium name="WormBaseParasite"/>
        </authorList>
    </citation>
    <scope>IDENTIFICATION</scope>
</reference>
<evidence type="ECO:0000313" key="3">
    <source>
        <dbReference type="WBParaSite" id="NBR_0002171301-mRNA-1"/>
    </source>
</evidence>
<dbReference type="WBParaSite" id="NBR_0002171301-mRNA-1">
    <property type="protein sequence ID" value="NBR_0002171301-mRNA-1"/>
    <property type="gene ID" value="NBR_0002171301"/>
</dbReference>
<name>A0A0N4YWU1_NIPBR</name>
<dbReference type="AlphaFoldDB" id="A0A0N4YWU1"/>
<proteinExistence type="predicted"/>
<dbReference type="STRING" id="27835.A0A0N4YWU1"/>
<organism evidence="3">
    <name type="scientific">Nippostrongylus brasiliensis</name>
    <name type="common">Rat hookworm</name>
    <dbReference type="NCBI Taxonomy" id="27835"/>
    <lineage>
        <taxon>Eukaryota</taxon>
        <taxon>Metazoa</taxon>
        <taxon>Ecdysozoa</taxon>
        <taxon>Nematoda</taxon>
        <taxon>Chromadorea</taxon>
        <taxon>Rhabditida</taxon>
        <taxon>Rhabditina</taxon>
        <taxon>Rhabditomorpha</taxon>
        <taxon>Strongyloidea</taxon>
        <taxon>Heligmosomidae</taxon>
        <taxon>Nippostrongylus</taxon>
    </lineage>
</organism>
<keyword evidence="2" id="KW-1185">Reference proteome</keyword>
<evidence type="ECO:0000313" key="2">
    <source>
        <dbReference type="Proteomes" id="UP000271162"/>
    </source>
</evidence>
<reference evidence="1 2" key="2">
    <citation type="submission" date="2018-11" db="EMBL/GenBank/DDBJ databases">
        <authorList>
            <consortium name="Pathogen Informatics"/>
        </authorList>
    </citation>
    <scope>NUCLEOTIDE SEQUENCE [LARGE SCALE GENOMIC DNA]</scope>
</reference>
<sequence length="234" mass="26518">MIETLRAEQLKSCHQLAAEICQGITSSSMYRLRQIEQSQLKTRSVGTDTRTIGRTKRLGLLTVELQEDFFPWIFAKADRMFQRAMTSIQLENTLTVQCRRHSSEEKSSETGNESLLLPSKLAVEQIGAKFLDALIKRGQMEMAKGAFRTQLEVLEKVHPEQYEKYKKLKVEDLAADAVMQQAEMAKLQPKTGNPLVDMLNENGIPIASSLKGIEQAIKTQKEMETMDPSEQVRI</sequence>
<gene>
    <name evidence="1" type="ORF">NBR_LOCUS21714</name>
</gene>
<accession>A0A0N4YWU1</accession>